<dbReference type="InterPro" id="IPR012675">
    <property type="entry name" value="Beta-grasp_dom_sf"/>
</dbReference>
<keyword evidence="4" id="KW-0479">Metal-binding</keyword>
<keyword evidence="5" id="KW-0249">Electron transport</keyword>
<keyword evidence="2" id="KW-0813">Transport</keyword>
<dbReference type="RefSeq" id="WP_116190885.1">
    <property type="nucleotide sequence ID" value="NZ_QTTN01000027.1"/>
</dbReference>
<evidence type="ECO:0000313" key="11">
    <source>
        <dbReference type="Proteomes" id="UP000256304"/>
    </source>
</evidence>
<evidence type="ECO:0000313" key="10">
    <source>
        <dbReference type="EMBL" id="REE77698.1"/>
    </source>
</evidence>
<dbReference type="EMBL" id="QTTN01000027">
    <property type="protein sequence ID" value="REE77698.1"/>
    <property type="molecule type" value="Genomic_DNA"/>
</dbReference>
<evidence type="ECO:0000256" key="5">
    <source>
        <dbReference type="ARBA" id="ARBA00022982"/>
    </source>
</evidence>
<dbReference type="PROSITE" id="PS51085">
    <property type="entry name" value="2FE2S_FER_2"/>
    <property type="match status" value="1"/>
</dbReference>
<gene>
    <name evidence="10" type="ORF">A8990_12718</name>
</gene>
<dbReference type="GO" id="GO:0046872">
    <property type="term" value="F:metal ion binding"/>
    <property type="evidence" value="ECO:0007669"/>
    <property type="project" value="UniProtKB-KW"/>
</dbReference>
<evidence type="ECO:0000256" key="6">
    <source>
        <dbReference type="ARBA" id="ARBA00023004"/>
    </source>
</evidence>
<evidence type="ECO:0000256" key="8">
    <source>
        <dbReference type="ARBA" id="ARBA00034078"/>
    </source>
</evidence>
<protein>
    <submittedName>
        <fullName evidence="10">CDP-4-dehydro-6-deoxyglucose reductase/phenol hydroxylase P5 protein</fullName>
    </submittedName>
</protein>
<dbReference type="SUPFAM" id="SSF54292">
    <property type="entry name" value="2Fe-2S ferredoxin-like"/>
    <property type="match status" value="1"/>
</dbReference>
<dbReference type="OrthoDB" id="573132at2"/>
<keyword evidence="7" id="KW-0411">Iron-sulfur</keyword>
<feature type="domain" description="2Fe-2S ferredoxin-type" evidence="9">
    <location>
        <begin position="4"/>
        <end position="93"/>
    </location>
</feature>
<dbReference type="Gene3D" id="3.10.20.30">
    <property type="match status" value="1"/>
</dbReference>
<dbReference type="Pfam" id="PF00111">
    <property type="entry name" value="Fer2"/>
    <property type="match status" value="1"/>
</dbReference>
<evidence type="ECO:0000256" key="4">
    <source>
        <dbReference type="ARBA" id="ARBA00022723"/>
    </source>
</evidence>
<comment type="similarity">
    <text evidence="1">Belongs to the 2Fe2S plant-type ferredoxin family.</text>
</comment>
<name>A0A3D9RHA9_9BACL</name>
<sequence>MSEYRITLESGESFMAKQGELLLDAALRQGVTINHSCRNGTCRTCLFEIKEGSVTQEGEEICMISQQERENGRRLLCMSTANSDAVLGKLQRRKRASEGSAVE</sequence>
<dbReference type="Proteomes" id="UP000256304">
    <property type="component" value="Unassembled WGS sequence"/>
</dbReference>
<dbReference type="CDD" id="cd00207">
    <property type="entry name" value="fer2"/>
    <property type="match status" value="1"/>
</dbReference>
<accession>A0A3D9RHA9</accession>
<comment type="cofactor">
    <cofactor evidence="8">
        <name>[2Fe-2S] cluster</name>
        <dbReference type="ChEBI" id="CHEBI:190135"/>
    </cofactor>
</comment>
<dbReference type="InterPro" id="IPR036010">
    <property type="entry name" value="2Fe-2S_ferredoxin-like_sf"/>
</dbReference>
<dbReference type="AlphaFoldDB" id="A0A3D9RHA9"/>
<evidence type="ECO:0000259" key="9">
    <source>
        <dbReference type="PROSITE" id="PS51085"/>
    </source>
</evidence>
<keyword evidence="3" id="KW-0001">2Fe-2S</keyword>
<dbReference type="PANTHER" id="PTHR43112:SF3">
    <property type="entry name" value="FERREDOXIN-2, CHLOROPLASTIC"/>
    <property type="match status" value="1"/>
</dbReference>
<keyword evidence="6" id="KW-0408">Iron</keyword>
<keyword evidence="11" id="KW-1185">Reference proteome</keyword>
<dbReference type="PANTHER" id="PTHR43112">
    <property type="entry name" value="FERREDOXIN"/>
    <property type="match status" value="1"/>
</dbReference>
<organism evidence="10 11">
    <name type="scientific">Paenibacillus taihuensis</name>
    <dbReference type="NCBI Taxonomy" id="1156355"/>
    <lineage>
        <taxon>Bacteria</taxon>
        <taxon>Bacillati</taxon>
        <taxon>Bacillota</taxon>
        <taxon>Bacilli</taxon>
        <taxon>Bacillales</taxon>
        <taxon>Paenibacillaceae</taxon>
        <taxon>Paenibacillus</taxon>
    </lineage>
</organism>
<reference evidence="10 11" key="1">
    <citation type="submission" date="2018-08" db="EMBL/GenBank/DDBJ databases">
        <title>Genomic Encyclopedia of Type Strains, Phase III (KMG-III): the genomes of soil and plant-associated and newly described type strains.</title>
        <authorList>
            <person name="Whitman W."/>
        </authorList>
    </citation>
    <scope>NUCLEOTIDE SEQUENCE [LARGE SCALE GENOMIC DNA]</scope>
    <source>
        <strain evidence="10 11">CGMCC 1.10966</strain>
    </source>
</reference>
<dbReference type="InterPro" id="IPR001041">
    <property type="entry name" value="2Fe-2S_ferredoxin-type"/>
</dbReference>
<comment type="caution">
    <text evidence="10">The sequence shown here is derived from an EMBL/GenBank/DDBJ whole genome shotgun (WGS) entry which is preliminary data.</text>
</comment>
<evidence type="ECO:0000256" key="2">
    <source>
        <dbReference type="ARBA" id="ARBA00022448"/>
    </source>
</evidence>
<evidence type="ECO:0000256" key="3">
    <source>
        <dbReference type="ARBA" id="ARBA00022714"/>
    </source>
</evidence>
<dbReference type="GO" id="GO:0051537">
    <property type="term" value="F:2 iron, 2 sulfur cluster binding"/>
    <property type="evidence" value="ECO:0007669"/>
    <property type="project" value="UniProtKB-KW"/>
</dbReference>
<evidence type="ECO:0000256" key="1">
    <source>
        <dbReference type="ARBA" id="ARBA00007874"/>
    </source>
</evidence>
<proteinExistence type="inferred from homology"/>
<evidence type="ECO:0000256" key="7">
    <source>
        <dbReference type="ARBA" id="ARBA00023014"/>
    </source>
</evidence>